<proteinExistence type="predicted"/>
<sequence length="161" mass="18655">MAKDTGLQIMPYRLLEGEKEVHFLTERFDRSGNEKVHVQTLAALSPSASSYEGPFETAYKIGIPLVELQLLFRSTVINAPHYINRHSMMINGKTQAITREDLFRLAKRYNIKSTESSIEKAVGIVRNYQFYREKAGVSYYWIHTIKEEITSRIENLSHERT</sequence>
<dbReference type="RefSeq" id="WP_138292868.1">
    <property type="nucleotide sequence ID" value="NZ_BAABZC010000003.1"/>
</dbReference>
<accession>A0A6N2WQ90</accession>
<dbReference type="AlphaFoldDB" id="A0A6N2WQ90"/>
<organism evidence="1">
    <name type="scientific">Bacteroides intestinalis</name>
    <dbReference type="NCBI Taxonomy" id="329854"/>
    <lineage>
        <taxon>Bacteria</taxon>
        <taxon>Pseudomonadati</taxon>
        <taxon>Bacteroidota</taxon>
        <taxon>Bacteroidia</taxon>
        <taxon>Bacteroidales</taxon>
        <taxon>Bacteroidaceae</taxon>
        <taxon>Bacteroides</taxon>
    </lineage>
</organism>
<protein>
    <submittedName>
        <fullName evidence="1">Uncharacterized protein</fullName>
    </submittedName>
</protein>
<evidence type="ECO:0000313" key="1">
    <source>
        <dbReference type="EMBL" id="VYT43391.1"/>
    </source>
</evidence>
<reference evidence="1" key="1">
    <citation type="submission" date="2019-11" db="EMBL/GenBank/DDBJ databases">
        <authorList>
            <person name="Feng L."/>
        </authorList>
    </citation>
    <scope>NUCLEOTIDE SEQUENCE</scope>
    <source>
        <strain evidence="1">BintestinalisLFYP9</strain>
    </source>
</reference>
<name>A0A6N2WQ90_9BACE</name>
<gene>
    <name evidence="1" type="ORF">BILFYP9_03609</name>
</gene>
<dbReference type="EMBL" id="CACRSU010000047">
    <property type="protein sequence ID" value="VYT43391.1"/>
    <property type="molecule type" value="Genomic_DNA"/>
</dbReference>